<reference evidence="1 2" key="1">
    <citation type="submission" date="2018-07" db="EMBL/GenBank/DDBJ databases">
        <title>Genomic Encyclopedia of Type Strains, Phase III (KMG-III): the genomes of soil and plant-associated and newly described type strains.</title>
        <authorList>
            <person name="Whitman W."/>
        </authorList>
    </citation>
    <scope>NUCLEOTIDE SEQUENCE [LARGE SCALE GENOMIC DNA]</scope>
    <source>
        <strain evidence="1 2">CECT 8488</strain>
    </source>
</reference>
<evidence type="ECO:0000313" key="1">
    <source>
        <dbReference type="EMBL" id="RED50915.1"/>
    </source>
</evidence>
<name>A0A3D9HNC4_9PROT</name>
<dbReference type="RefSeq" id="WP_115936703.1">
    <property type="nucleotide sequence ID" value="NZ_QRDW01000004.1"/>
</dbReference>
<dbReference type="AlphaFoldDB" id="A0A3D9HNC4"/>
<gene>
    <name evidence="1" type="ORF">DFP90_104187</name>
</gene>
<dbReference type="Proteomes" id="UP000256845">
    <property type="component" value="Unassembled WGS sequence"/>
</dbReference>
<sequence length="64" mass="6896">MLYSFANLSTDKLSAIQGLEQEIGGTIVAMTEVKEVAPAPIPDEKLEKIRALEKELGVVLVAVQ</sequence>
<dbReference type="EMBL" id="QRDW01000004">
    <property type="protein sequence ID" value="RED50915.1"/>
    <property type="molecule type" value="Genomic_DNA"/>
</dbReference>
<dbReference type="OrthoDB" id="7876579at2"/>
<keyword evidence="2" id="KW-1185">Reference proteome</keyword>
<accession>A0A3D9HNC4</accession>
<comment type="caution">
    <text evidence="1">The sequence shown here is derived from an EMBL/GenBank/DDBJ whole genome shotgun (WGS) entry which is preliminary data.</text>
</comment>
<evidence type="ECO:0000313" key="2">
    <source>
        <dbReference type="Proteomes" id="UP000256845"/>
    </source>
</evidence>
<protein>
    <submittedName>
        <fullName evidence="1">Uncharacterized protein</fullName>
    </submittedName>
</protein>
<proteinExistence type="predicted"/>
<organism evidence="1 2">
    <name type="scientific">Aestuariispira insulae</name>
    <dbReference type="NCBI Taxonomy" id="1461337"/>
    <lineage>
        <taxon>Bacteria</taxon>
        <taxon>Pseudomonadati</taxon>
        <taxon>Pseudomonadota</taxon>
        <taxon>Alphaproteobacteria</taxon>
        <taxon>Rhodospirillales</taxon>
        <taxon>Kiloniellaceae</taxon>
        <taxon>Aestuariispira</taxon>
    </lineage>
</organism>